<evidence type="ECO:0000313" key="3">
    <source>
        <dbReference type="EMBL" id="MBB4411903.1"/>
    </source>
</evidence>
<evidence type="ECO:0000313" key="7">
    <source>
        <dbReference type="Proteomes" id="UP000576087"/>
    </source>
</evidence>
<protein>
    <submittedName>
        <fullName evidence="2">Precorrin-2 methylase</fullName>
    </submittedName>
</protein>
<feature type="region of interest" description="Disordered" evidence="1">
    <location>
        <begin position="1"/>
        <end position="22"/>
    </location>
</feature>
<proteinExistence type="predicted"/>
<dbReference type="GO" id="GO:0032259">
    <property type="term" value="P:methylation"/>
    <property type="evidence" value="ECO:0007669"/>
    <property type="project" value="UniProtKB-KW"/>
</dbReference>
<keyword evidence="2" id="KW-0489">Methyltransferase</keyword>
<dbReference type="AlphaFoldDB" id="A0A7W6S7I7"/>
<dbReference type="RefSeq" id="WP_183823311.1">
    <property type="nucleotide sequence ID" value="NZ_JACIGW010000002.1"/>
</dbReference>
<evidence type="ECO:0000313" key="6">
    <source>
        <dbReference type="Proteomes" id="UP000524535"/>
    </source>
</evidence>
<organism evidence="2 5">
    <name type="scientific">Aliirhizobium cellulosilyticum</name>
    <dbReference type="NCBI Taxonomy" id="393664"/>
    <lineage>
        <taxon>Bacteria</taxon>
        <taxon>Pseudomonadati</taxon>
        <taxon>Pseudomonadota</taxon>
        <taxon>Alphaproteobacteria</taxon>
        <taxon>Hyphomicrobiales</taxon>
        <taxon>Rhizobiaceae</taxon>
        <taxon>Aliirhizobium</taxon>
    </lineage>
</organism>
<dbReference type="EMBL" id="JACIGW010000002">
    <property type="protein sequence ID" value="MBB4348667.1"/>
    <property type="molecule type" value="Genomic_DNA"/>
</dbReference>
<gene>
    <name evidence="3" type="ORF">GGE31_002408</name>
    <name evidence="2" type="ORF">GGE33_002409</name>
    <name evidence="4" type="ORF">GGE35_002410</name>
</gene>
<dbReference type="Proteomes" id="UP000520770">
    <property type="component" value="Unassembled WGS sequence"/>
</dbReference>
<sequence>MSMPLARYLKDFGAPQPQPQPSEFVSDFDFPENNFDLPDVASEPAVDIEEEKSKARAEGHEAAVVEMTERHEEQVAQITARHREEIEALTAKYDAVVAERVEAFLKEMKASVSDAVDTSVARVLQPFVQEEVARAAGAKFAADVAEEIGQGRTVKLSVRGSETFIEMMRKRLDPLVTEVEYEESSEIDMTLEVGDSILVTRLKTFVEAMEEQIDE</sequence>
<name>A0A7W6S7I7_9HYPH</name>
<comment type="caution">
    <text evidence="2">The sequence shown here is derived from an EMBL/GenBank/DDBJ whole genome shotgun (WGS) entry which is preliminary data.</text>
</comment>
<dbReference type="Proteomes" id="UP000524535">
    <property type="component" value="Unassembled WGS sequence"/>
</dbReference>
<dbReference type="EMBL" id="JACIHM010000002">
    <property type="protein sequence ID" value="MBB4446594.1"/>
    <property type="molecule type" value="Genomic_DNA"/>
</dbReference>
<dbReference type="EMBL" id="JACIGY010000002">
    <property type="protein sequence ID" value="MBB4411903.1"/>
    <property type="molecule type" value="Genomic_DNA"/>
</dbReference>
<evidence type="ECO:0000256" key="1">
    <source>
        <dbReference type="SAM" id="MobiDB-lite"/>
    </source>
</evidence>
<evidence type="ECO:0000313" key="5">
    <source>
        <dbReference type="Proteomes" id="UP000520770"/>
    </source>
</evidence>
<dbReference type="Proteomes" id="UP000576087">
    <property type="component" value="Unassembled WGS sequence"/>
</dbReference>
<keyword evidence="6" id="KW-1185">Reference proteome</keyword>
<evidence type="ECO:0000313" key="2">
    <source>
        <dbReference type="EMBL" id="MBB4348667.1"/>
    </source>
</evidence>
<evidence type="ECO:0000313" key="4">
    <source>
        <dbReference type="EMBL" id="MBB4446594.1"/>
    </source>
</evidence>
<accession>A0A7W6S7I7</accession>
<reference evidence="5 6" key="1">
    <citation type="submission" date="2020-08" db="EMBL/GenBank/DDBJ databases">
        <title>Genomic Encyclopedia of Type Strains, Phase IV (KMG-V): Genome sequencing to study the core and pangenomes of soil and plant-associated prokaryotes.</title>
        <authorList>
            <person name="Whitman W."/>
        </authorList>
    </citation>
    <scope>NUCLEOTIDE SEQUENCE [LARGE SCALE GENOMIC DNA]</scope>
    <source>
        <strain evidence="3 6">SEMIA 444</strain>
        <strain evidence="2 5">SEMIA 448</strain>
        <strain evidence="4 7">SEMIA 452</strain>
    </source>
</reference>
<dbReference type="GO" id="GO:0008168">
    <property type="term" value="F:methyltransferase activity"/>
    <property type="evidence" value="ECO:0007669"/>
    <property type="project" value="UniProtKB-KW"/>
</dbReference>
<keyword evidence="2" id="KW-0808">Transferase</keyword>